<proteinExistence type="predicted"/>
<dbReference type="WBParaSite" id="PS1159_v2.g5868.t1">
    <property type="protein sequence ID" value="PS1159_v2.g5868.t1"/>
    <property type="gene ID" value="PS1159_v2.g5868"/>
</dbReference>
<evidence type="ECO:0000313" key="1">
    <source>
        <dbReference type="Proteomes" id="UP000887580"/>
    </source>
</evidence>
<evidence type="ECO:0000313" key="2">
    <source>
        <dbReference type="WBParaSite" id="PS1159_v2.g5868.t1"/>
    </source>
</evidence>
<organism evidence="1 2">
    <name type="scientific">Panagrolaimus sp. PS1159</name>
    <dbReference type="NCBI Taxonomy" id="55785"/>
    <lineage>
        <taxon>Eukaryota</taxon>
        <taxon>Metazoa</taxon>
        <taxon>Ecdysozoa</taxon>
        <taxon>Nematoda</taxon>
        <taxon>Chromadorea</taxon>
        <taxon>Rhabditida</taxon>
        <taxon>Tylenchina</taxon>
        <taxon>Panagrolaimomorpha</taxon>
        <taxon>Panagrolaimoidea</taxon>
        <taxon>Panagrolaimidae</taxon>
        <taxon>Panagrolaimus</taxon>
    </lineage>
</organism>
<protein>
    <submittedName>
        <fullName evidence="2">Transmembrane protein</fullName>
    </submittedName>
</protein>
<reference evidence="2" key="1">
    <citation type="submission" date="2022-11" db="UniProtKB">
        <authorList>
            <consortium name="WormBaseParasite"/>
        </authorList>
    </citation>
    <scope>IDENTIFICATION</scope>
</reference>
<sequence>MVDSSLPLTDRKNANLIYAISYFYTILVGALVWSIWRFIMAYLSLRPKYIKKQVEKRIAKHYAERRRYRQNQQKSKSISIFDADIPQSTVEDAALAEREQQKSQSNIFENEKLQKSEQNIFDDENLQQGSSTLNSTKEIQPEQK</sequence>
<dbReference type="Proteomes" id="UP000887580">
    <property type="component" value="Unplaced"/>
</dbReference>
<accession>A0AC35GJ58</accession>
<name>A0AC35GJ58_9BILA</name>